<dbReference type="AlphaFoldDB" id="A0A7H8QAU1"/>
<accession>A0A7H8QAU1</accession>
<dbReference type="InterPro" id="IPR012545">
    <property type="entry name" value="DUF1697"/>
</dbReference>
<organism evidence="1 2">
    <name type="scientific">Planococcus glaciei</name>
    <dbReference type="NCBI Taxonomy" id="459472"/>
    <lineage>
        <taxon>Bacteria</taxon>
        <taxon>Bacillati</taxon>
        <taxon>Bacillota</taxon>
        <taxon>Bacilli</taxon>
        <taxon>Bacillales</taxon>
        <taxon>Caryophanaceae</taxon>
        <taxon>Planococcus</taxon>
    </lineage>
</organism>
<reference evidence="2" key="2">
    <citation type="submission" date="2020-06" db="EMBL/GenBank/DDBJ databases">
        <title>Isolation of Planomicrobium glaciei.</title>
        <authorList>
            <person name="Malisova L."/>
            <person name="Safrankova R."/>
            <person name="Jakubu V."/>
            <person name="Spanelova P."/>
        </authorList>
    </citation>
    <scope>NUCLEOTIDE SEQUENCE [LARGE SCALE GENOMIC DNA]</scope>
    <source>
        <strain evidence="2">NRL-ATB46093</strain>
    </source>
</reference>
<dbReference type="Gene3D" id="3.30.70.1260">
    <property type="entry name" value="bacterial protein sp0830 like"/>
    <property type="match status" value="1"/>
</dbReference>
<proteinExistence type="predicted"/>
<keyword evidence="2" id="KW-1185">Reference proteome</keyword>
<dbReference type="PIRSF" id="PIRSF008502">
    <property type="entry name" value="UCP008502"/>
    <property type="match status" value="1"/>
</dbReference>
<dbReference type="Gene3D" id="3.30.70.1280">
    <property type="entry name" value="SP0830-like domains"/>
    <property type="match status" value="1"/>
</dbReference>
<name>A0A7H8QAU1_9BACL</name>
<reference evidence="1 2" key="1">
    <citation type="submission" date="2020-04" db="EMBL/GenBank/DDBJ databases">
        <authorList>
            <person name="Pajer P."/>
            <person name="Broz P."/>
        </authorList>
    </citation>
    <scope>NUCLEOTIDE SEQUENCE [LARGE SCALE GENOMIC DNA]</scope>
    <source>
        <strain evidence="2">NRL-ATB46093</strain>
    </source>
</reference>
<dbReference type="PANTHER" id="PTHR36439">
    <property type="entry name" value="BLL4334 PROTEIN"/>
    <property type="match status" value="1"/>
</dbReference>
<dbReference type="SUPFAM" id="SSF160379">
    <property type="entry name" value="SP0830-like"/>
    <property type="match status" value="1"/>
</dbReference>
<dbReference type="PANTHER" id="PTHR36439:SF1">
    <property type="entry name" value="DUF1697 DOMAIN-CONTAINING PROTEIN"/>
    <property type="match status" value="1"/>
</dbReference>
<evidence type="ECO:0000313" key="2">
    <source>
        <dbReference type="Proteomes" id="UP000509222"/>
    </source>
</evidence>
<gene>
    <name evidence="1" type="ORF">HF394_11350</name>
</gene>
<dbReference type="EMBL" id="CP051177">
    <property type="protein sequence ID" value="QKX51136.1"/>
    <property type="molecule type" value="Genomic_DNA"/>
</dbReference>
<sequence>MRHVALLRGINVGGNNKINMKELQKVFEEAGMENVKTYINSGNIIFSSSHPSSKELAAILEGAILENFNLEIRVLVYSLEQYEKIAQAIPPHWTNGDEMKSDVLFLWEEIDRESLVEEVGTKHDIDQLFYVPGALLWAVDRQLVTRSGMMKLAGSALYKRMTVRNVNTARKIYELMKEE</sequence>
<evidence type="ECO:0000313" key="1">
    <source>
        <dbReference type="EMBL" id="QKX51136.1"/>
    </source>
</evidence>
<dbReference type="Proteomes" id="UP000509222">
    <property type="component" value="Chromosome"/>
</dbReference>
<dbReference type="RefSeq" id="WP_036804170.1">
    <property type="nucleotide sequence ID" value="NZ_CP051177.1"/>
</dbReference>
<dbReference type="Pfam" id="PF08002">
    <property type="entry name" value="DUF1697"/>
    <property type="match status" value="1"/>
</dbReference>
<protein>
    <submittedName>
        <fullName evidence="1">DUF1697 domain-containing protein</fullName>
    </submittedName>
</protein>